<reference evidence="5 6" key="1">
    <citation type="journal article" date="2015" name="Genome Announc.">
        <title>Expanding the biotechnology potential of lactobacilli through comparative genomics of 213 strains and associated genera.</title>
        <authorList>
            <person name="Sun Z."/>
            <person name="Harris H.M."/>
            <person name="McCann A."/>
            <person name="Guo C."/>
            <person name="Argimon S."/>
            <person name="Zhang W."/>
            <person name="Yang X."/>
            <person name="Jeffery I.B."/>
            <person name="Cooney J.C."/>
            <person name="Kagawa T.F."/>
            <person name="Liu W."/>
            <person name="Song Y."/>
            <person name="Salvetti E."/>
            <person name="Wrobel A."/>
            <person name="Rasinkangas P."/>
            <person name="Parkhill J."/>
            <person name="Rea M.C."/>
            <person name="O'Sullivan O."/>
            <person name="Ritari J."/>
            <person name="Douillard F.P."/>
            <person name="Paul Ross R."/>
            <person name="Yang R."/>
            <person name="Briner A.E."/>
            <person name="Felis G.E."/>
            <person name="de Vos W.M."/>
            <person name="Barrangou R."/>
            <person name="Klaenhammer T.R."/>
            <person name="Caufield P.W."/>
            <person name="Cui Y."/>
            <person name="Zhang H."/>
            <person name="O'Toole P.W."/>
        </authorList>
    </citation>
    <scope>NUCLEOTIDE SEQUENCE [LARGE SCALE GENOMIC DNA]</scope>
    <source>
        <strain evidence="5 6">NBRC 103219</strain>
    </source>
</reference>
<evidence type="ECO:0000313" key="6">
    <source>
        <dbReference type="Proteomes" id="UP000051886"/>
    </source>
</evidence>
<dbReference type="PANTHER" id="PTHR23407:SF1">
    <property type="entry name" value="5-FORMYLTETRAHYDROFOLATE CYCLO-LIGASE"/>
    <property type="match status" value="1"/>
</dbReference>
<comment type="similarity">
    <text evidence="1 4">Belongs to the 5-formyltetrahydrofolate cyclo-ligase family.</text>
</comment>
<comment type="caution">
    <text evidence="5">The sequence shown here is derived from an EMBL/GenBank/DDBJ whole genome shotgun (WGS) entry which is preliminary data.</text>
</comment>
<dbReference type="RefSeq" id="WP_017868018.1">
    <property type="nucleotide sequence ID" value="NZ_BJYB01000001.1"/>
</dbReference>
<dbReference type="AlphaFoldDB" id="A0A0R2LLH5"/>
<dbReference type="GO" id="GO:0009396">
    <property type="term" value="P:folic acid-containing compound biosynthetic process"/>
    <property type="evidence" value="ECO:0007669"/>
    <property type="project" value="TreeGrafter"/>
</dbReference>
<dbReference type="PANTHER" id="PTHR23407">
    <property type="entry name" value="ATPASE INHIBITOR/5-FORMYLTETRAHYDROFOLATE CYCLO-LIGASE"/>
    <property type="match status" value="1"/>
</dbReference>
<evidence type="ECO:0000256" key="3">
    <source>
        <dbReference type="ARBA" id="ARBA00022840"/>
    </source>
</evidence>
<evidence type="ECO:0000256" key="4">
    <source>
        <dbReference type="RuleBase" id="RU361279"/>
    </source>
</evidence>
<evidence type="ECO:0000256" key="1">
    <source>
        <dbReference type="ARBA" id="ARBA00010638"/>
    </source>
</evidence>
<dbReference type="SUPFAM" id="SSF100950">
    <property type="entry name" value="NagB/RpiA/CoA transferase-like"/>
    <property type="match status" value="1"/>
</dbReference>
<dbReference type="Proteomes" id="UP000051886">
    <property type="component" value="Unassembled WGS sequence"/>
</dbReference>
<dbReference type="GO" id="GO:0005524">
    <property type="term" value="F:ATP binding"/>
    <property type="evidence" value="ECO:0007669"/>
    <property type="project" value="UniProtKB-KW"/>
</dbReference>
<dbReference type="Pfam" id="PF01812">
    <property type="entry name" value="5-FTHF_cyc-lig"/>
    <property type="match status" value="1"/>
</dbReference>
<evidence type="ECO:0000256" key="2">
    <source>
        <dbReference type="ARBA" id="ARBA00022741"/>
    </source>
</evidence>
<comment type="catalytic activity">
    <reaction evidence="4">
        <text>(6S)-5-formyl-5,6,7,8-tetrahydrofolate + ATP = (6R)-5,10-methenyltetrahydrofolate + ADP + phosphate</text>
        <dbReference type="Rhea" id="RHEA:10488"/>
        <dbReference type="ChEBI" id="CHEBI:30616"/>
        <dbReference type="ChEBI" id="CHEBI:43474"/>
        <dbReference type="ChEBI" id="CHEBI:57455"/>
        <dbReference type="ChEBI" id="CHEBI:57457"/>
        <dbReference type="ChEBI" id="CHEBI:456216"/>
        <dbReference type="EC" id="6.3.3.2"/>
    </reaction>
</comment>
<dbReference type="InterPro" id="IPR024185">
    <property type="entry name" value="FTHF_cligase-like_sf"/>
</dbReference>
<proteinExistence type="inferred from homology"/>
<dbReference type="GO" id="GO:0035999">
    <property type="term" value="P:tetrahydrofolate interconversion"/>
    <property type="evidence" value="ECO:0007669"/>
    <property type="project" value="TreeGrafter"/>
</dbReference>
<organism evidence="5 6">
    <name type="scientific">Ligilactobacillus pobuzihii</name>
    <dbReference type="NCBI Taxonomy" id="449659"/>
    <lineage>
        <taxon>Bacteria</taxon>
        <taxon>Bacillati</taxon>
        <taxon>Bacillota</taxon>
        <taxon>Bacilli</taxon>
        <taxon>Lactobacillales</taxon>
        <taxon>Lactobacillaceae</taxon>
        <taxon>Ligilactobacillus</taxon>
    </lineage>
</organism>
<name>A0A0R2LLH5_9LACO</name>
<keyword evidence="2 4" id="KW-0547">Nucleotide-binding</keyword>
<sequence length="195" mass="21668">MFSKEFMRKQQLDKLKLQAKCWSKLGGELAIYQELLSSEIWKNATTVGMTLSEPYEFDTKPLITAALNSGKIVAVPRTLPHRQLQFCRLLPKIEAGRSNFGVLEPVIGTPQISLNELDLLVVPGLAFSAAGARLGFGGGFYDRILGKYKGEVVSCAESARFFSETKWETEITDQEIPNILTVSGWFSKNGGEFKK</sequence>
<evidence type="ECO:0000313" key="5">
    <source>
        <dbReference type="EMBL" id="KRO02613.1"/>
    </source>
</evidence>
<protein>
    <recommendedName>
        <fullName evidence="4">5-formyltetrahydrofolate cyclo-ligase</fullName>
        <ecNumber evidence="4">6.3.3.2</ecNumber>
    </recommendedName>
</protein>
<gene>
    <name evidence="5" type="ORF">IV66_GL000037</name>
</gene>
<keyword evidence="6" id="KW-1185">Reference proteome</keyword>
<keyword evidence="4" id="KW-0479">Metal-binding</keyword>
<dbReference type="InterPro" id="IPR037171">
    <property type="entry name" value="NagB/RpiA_transferase-like"/>
</dbReference>
<accession>A0A0R2LLH5</accession>
<keyword evidence="4" id="KW-0460">Magnesium</keyword>
<dbReference type="PATRIC" id="fig|449659.4.peg.37"/>
<dbReference type="NCBIfam" id="TIGR02727">
    <property type="entry name" value="MTHFS_bact"/>
    <property type="match status" value="1"/>
</dbReference>
<dbReference type="STRING" id="449659.IV66_GL000037"/>
<keyword evidence="5" id="KW-0436">Ligase</keyword>
<dbReference type="EMBL" id="JQCN01000001">
    <property type="protein sequence ID" value="KRO02613.1"/>
    <property type="molecule type" value="Genomic_DNA"/>
</dbReference>
<comment type="cofactor">
    <cofactor evidence="4">
        <name>Mg(2+)</name>
        <dbReference type="ChEBI" id="CHEBI:18420"/>
    </cofactor>
</comment>
<dbReference type="OrthoDB" id="9801938at2"/>
<dbReference type="GO" id="GO:0030272">
    <property type="term" value="F:5-formyltetrahydrofolate cyclo-ligase activity"/>
    <property type="evidence" value="ECO:0007669"/>
    <property type="project" value="UniProtKB-EC"/>
</dbReference>
<dbReference type="EC" id="6.3.3.2" evidence="4"/>
<dbReference type="Gene3D" id="3.40.50.10420">
    <property type="entry name" value="NagB/RpiA/CoA transferase-like"/>
    <property type="match status" value="1"/>
</dbReference>
<dbReference type="InterPro" id="IPR002698">
    <property type="entry name" value="FTHF_cligase"/>
</dbReference>
<dbReference type="GO" id="GO:0046872">
    <property type="term" value="F:metal ion binding"/>
    <property type="evidence" value="ECO:0007669"/>
    <property type="project" value="UniProtKB-KW"/>
</dbReference>
<keyword evidence="3 4" id="KW-0067">ATP-binding</keyword>